<sequence length="852" mass="93329">MDSSASAVVPLLSNSPTLLLHLRSTFWPWIFSRDDAPPLCRHLASPSCIPCVGSSGDGVQAMRKLGKRRGGAPLHGIHGRCLKAAATRQAPPLLQGQGAAATRRHLCYYKPLLHTHSLSATCVGRPCYPCWAPLLHEAAATAMCAGLLCYTSLAALASSVGRRCYMRRASLLHASAAPAISTGHRCYTHEPLRLHEPDAVDIAAAATCAGLLCYTRWPLLLQAPATAATHPSRPGYAGRRGHRRSWTSPTPEMDVGRGQADHSHGDKVDDRCALARMRGWHCFFFFFFSSPLINPRSCTRQPAIAVVAMASSTVLVLVALAVALATWVWTVAMQHLVWRPYAVGKAFRQQGIRGPAYRFFVGNNEESKAMRMATADDVLDLRSHDIIPRVLPQYKKWMASYGKVFLSWMGYRPTLCVADYDMAKQILSNKTGLYTKSDPGPNILALLGKGLVGTPPPCRAPGLHHGQAQGMLPPGGHPSCTLRCTTNLNNNVFVLFMCVKMMTKTMEACAAEVVRAWETRAVARGGVAQVEVGHQFVELTADVISHTAFGSSYKEGKEVFEAQRELQHIAFSTINNVRVPGLEYIPTKTNVRRWQLNKKVRGTLMAIIDERQAAAKDAKGYGNDLLGLMLEANAGKEGQKAIMSMDEIVDECKTFFFAGHDTTSHLLTWAVFLLSTHPGWQKRLREEVLRECGGVGAPLHGEALNRLKLVTMVLYETLRLYGAVIMMARTTTTDIELGGVKIPKGTSTMIPIAIMHRDEEVWGKDAGEFNPDRFRDGMGRAAKHPSAMLAFSVGPRACIGQDLAMLEAKATLATILRKFEFEVAPEYVHAPAEFLTLQPKCGLPILLKLLEQ</sequence>
<organism evidence="1 2">
    <name type="scientific">Avena sativa</name>
    <name type="common">Oat</name>
    <dbReference type="NCBI Taxonomy" id="4498"/>
    <lineage>
        <taxon>Eukaryota</taxon>
        <taxon>Viridiplantae</taxon>
        <taxon>Streptophyta</taxon>
        <taxon>Embryophyta</taxon>
        <taxon>Tracheophyta</taxon>
        <taxon>Spermatophyta</taxon>
        <taxon>Magnoliopsida</taxon>
        <taxon>Liliopsida</taxon>
        <taxon>Poales</taxon>
        <taxon>Poaceae</taxon>
        <taxon>BOP clade</taxon>
        <taxon>Pooideae</taxon>
        <taxon>Poodae</taxon>
        <taxon>Poeae</taxon>
        <taxon>Poeae Chloroplast Group 1 (Aveneae type)</taxon>
        <taxon>Aveninae</taxon>
        <taxon>Avena</taxon>
    </lineage>
</organism>
<reference evidence="1" key="1">
    <citation type="submission" date="2021-05" db="EMBL/GenBank/DDBJ databases">
        <authorList>
            <person name="Scholz U."/>
            <person name="Mascher M."/>
            <person name="Fiebig A."/>
        </authorList>
    </citation>
    <scope>NUCLEOTIDE SEQUENCE [LARGE SCALE GENOMIC DNA]</scope>
</reference>
<reference evidence="1" key="2">
    <citation type="submission" date="2025-09" db="UniProtKB">
        <authorList>
            <consortium name="EnsemblPlants"/>
        </authorList>
    </citation>
    <scope>IDENTIFICATION</scope>
</reference>
<dbReference type="EnsemblPlants" id="AVESA.00010b.r2.7DG1342820.1">
    <property type="protein sequence ID" value="AVESA.00010b.r2.7DG1342820.1.CDS"/>
    <property type="gene ID" value="AVESA.00010b.r2.7DG1342820"/>
</dbReference>
<evidence type="ECO:0000313" key="2">
    <source>
        <dbReference type="Proteomes" id="UP001732700"/>
    </source>
</evidence>
<protein>
    <submittedName>
        <fullName evidence="1">Uncharacterized protein</fullName>
    </submittedName>
</protein>
<proteinExistence type="predicted"/>
<dbReference type="Proteomes" id="UP001732700">
    <property type="component" value="Chromosome 7D"/>
</dbReference>
<accession>A0ACD6AEJ0</accession>
<name>A0ACD6AEJ0_AVESA</name>
<keyword evidence="2" id="KW-1185">Reference proteome</keyword>
<evidence type="ECO:0000313" key="1">
    <source>
        <dbReference type="EnsemblPlants" id="AVESA.00010b.r2.7DG1342820.1.CDS"/>
    </source>
</evidence>